<dbReference type="SUPFAM" id="SSF69349">
    <property type="entry name" value="Phage fibre proteins"/>
    <property type="match status" value="1"/>
</dbReference>
<sequence length="260" mass="27577">MAGGPLVVVAQRMYQRRDSPAVWASVNPVLNAGELGIELSGTADRVRMKIGDGVTAWNTLPYFGGDGSVVFRIEGAFLQYSNDRGATWINLTPIENLRGPRGFDGDDGAPGLSAYQVAVANGFAGTAPQWLASLIGAKGDKGDAGPPGIPSLRRVQRVLNTDTGSVVCDWSSYDEIRITLTTDTTLIMEGALDGQGCVLKLRQDAAGTHPVAFSANVRFNAMFATYNPTMTPLLADRVGFVYDADDDAYDVHAVLPGVPP</sequence>
<accession>A0A858WP11</accession>
<evidence type="ECO:0000313" key="1">
    <source>
        <dbReference type="EMBL" id="QJI52988.1"/>
    </source>
</evidence>
<organism evidence="1 2">
    <name type="scientific">Xanthomonas phage FoX4</name>
    <dbReference type="NCBI Taxonomy" id="2723900"/>
    <lineage>
        <taxon>Viruses</taxon>
        <taxon>Duplodnaviria</taxon>
        <taxon>Heunggongvirae</taxon>
        <taxon>Uroviricota</taxon>
        <taxon>Caudoviricetes</taxon>
        <taxon>Foxquatrovirus</taxon>
        <taxon>Foxquatrovirus fox4</taxon>
    </lineage>
</organism>
<dbReference type="GO" id="GO:0016787">
    <property type="term" value="F:hydrolase activity"/>
    <property type="evidence" value="ECO:0007669"/>
    <property type="project" value="UniProtKB-KW"/>
</dbReference>
<proteinExistence type="predicted"/>
<evidence type="ECO:0000313" key="2">
    <source>
        <dbReference type="Proteomes" id="UP000671952"/>
    </source>
</evidence>
<keyword evidence="2" id="KW-1185">Reference proteome</keyword>
<name>A0A858WP11_9CAUD</name>
<dbReference type="EMBL" id="MT161385">
    <property type="protein sequence ID" value="QJI52988.1"/>
    <property type="molecule type" value="Genomic_DNA"/>
</dbReference>
<protein>
    <submittedName>
        <fullName evidence="1">Putative SGNH hydrolase protein</fullName>
    </submittedName>
</protein>
<dbReference type="Proteomes" id="UP000671952">
    <property type="component" value="Segment"/>
</dbReference>
<keyword evidence="1" id="KW-0378">Hydrolase</keyword>
<reference evidence="1" key="1">
    <citation type="submission" date="2020-03" db="EMBL/GenBank/DDBJ databases">
        <title>Development of an integrated pest management strategy to control Xanthomonas campestris pv. campestris by using bacteriophages.</title>
        <authorList>
            <person name="Holtappels D."/>
            <person name="Rombouts S."/>
            <person name="Lavigne R."/>
            <person name="Wagemans J."/>
        </authorList>
    </citation>
    <scope>NUCLEOTIDE SEQUENCE</scope>
</reference>
<gene>
    <name evidence="1" type="ORF">XccvBFoX4_gp34</name>
</gene>